<comment type="caution">
    <text evidence="3">The sequence shown here is derived from an EMBL/GenBank/DDBJ whole genome shotgun (WGS) entry which is preliminary data.</text>
</comment>
<evidence type="ECO:0000256" key="1">
    <source>
        <dbReference type="SAM" id="SignalP"/>
    </source>
</evidence>
<sequence>MKNILRLALSLVLLMGVSSCQSQESANITKVDNTFIKQEVIGKNVQLVDVRTPNEYNSGHIDNAVNFDLSRQKAFIQQINTLDKDKPVYLYCAVGSRSAYAAKILEREGFTKIFDYSGGYMDWVRNQ</sequence>
<dbReference type="PROSITE" id="PS51257">
    <property type="entry name" value="PROKAR_LIPOPROTEIN"/>
    <property type="match status" value="1"/>
</dbReference>
<evidence type="ECO:0000259" key="2">
    <source>
        <dbReference type="PROSITE" id="PS50206"/>
    </source>
</evidence>
<protein>
    <submittedName>
        <fullName evidence="3">Rhodanese-like domain-containing protein</fullName>
    </submittedName>
</protein>
<dbReference type="InterPro" id="IPR001763">
    <property type="entry name" value="Rhodanese-like_dom"/>
</dbReference>
<evidence type="ECO:0000313" key="4">
    <source>
        <dbReference type="Proteomes" id="UP000266067"/>
    </source>
</evidence>
<dbReference type="SUPFAM" id="SSF52821">
    <property type="entry name" value="Rhodanese/Cell cycle control phosphatase"/>
    <property type="match status" value="1"/>
</dbReference>
<dbReference type="PANTHER" id="PTHR43031">
    <property type="entry name" value="FAD-DEPENDENT OXIDOREDUCTASE"/>
    <property type="match status" value="1"/>
</dbReference>
<dbReference type="PANTHER" id="PTHR43031:SF18">
    <property type="entry name" value="RHODANESE-RELATED SULFURTRANSFERASES"/>
    <property type="match status" value="1"/>
</dbReference>
<gene>
    <name evidence="3" type="ORF">D2V08_07515</name>
</gene>
<keyword evidence="1" id="KW-0732">Signal</keyword>
<dbReference type="OrthoDB" id="9808735at2"/>
<dbReference type="RefSeq" id="WP_119607744.1">
    <property type="nucleotide sequence ID" value="NZ_QXFH01000070.1"/>
</dbReference>
<dbReference type="EMBL" id="QXFH01000070">
    <property type="protein sequence ID" value="RIV35524.1"/>
    <property type="molecule type" value="Genomic_DNA"/>
</dbReference>
<dbReference type="InterPro" id="IPR050229">
    <property type="entry name" value="GlpE_sulfurtransferase"/>
</dbReference>
<keyword evidence="4" id="KW-1185">Reference proteome</keyword>
<name>A0A3A1N982_9FLAO</name>
<dbReference type="CDD" id="cd00158">
    <property type="entry name" value="RHOD"/>
    <property type="match status" value="1"/>
</dbReference>
<dbReference type="AlphaFoldDB" id="A0A3A1N982"/>
<dbReference type="InterPro" id="IPR036873">
    <property type="entry name" value="Rhodanese-like_dom_sf"/>
</dbReference>
<dbReference type="Gene3D" id="3.40.250.10">
    <property type="entry name" value="Rhodanese-like domain"/>
    <property type="match status" value="1"/>
</dbReference>
<evidence type="ECO:0000313" key="3">
    <source>
        <dbReference type="EMBL" id="RIV35524.1"/>
    </source>
</evidence>
<proteinExistence type="predicted"/>
<feature type="chain" id="PRO_5017282041" evidence="1">
    <location>
        <begin position="23"/>
        <end position="127"/>
    </location>
</feature>
<dbReference type="SMART" id="SM00450">
    <property type="entry name" value="RHOD"/>
    <property type="match status" value="1"/>
</dbReference>
<feature type="signal peptide" evidence="1">
    <location>
        <begin position="1"/>
        <end position="22"/>
    </location>
</feature>
<reference evidence="3 4" key="1">
    <citation type="submission" date="2018-08" db="EMBL/GenBank/DDBJ databases">
        <title>Proposal of Muricauda 72 sp.nov. and Muricauda NH166 sp.nov., isolated from seawater.</title>
        <authorList>
            <person name="Cheng H."/>
            <person name="Wu Y.-H."/>
            <person name="Guo L.-L."/>
            <person name="Xu X.-W."/>
        </authorList>
    </citation>
    <scope>NUCLEOTIDE SEQUENCE [LARGE SCALE GENOMIC DNA]</scope>
    <source>
        <strain evidence="3 4">KCTC 22173</strain>
    </source>
</reference>
<accession>A0A3A1N982</accession>
<dbReference type="Pfam" id="PF00581">
    <property type="entry name" value="Rhodanese"/>
    <property type="match status" value="1"/>
</dbReference>
<dbReference type="PROSITE" id="PS50206">
    <property type="entry name" value="RHODANESE_3"/>
    <property type="match status" value="1"/>
</dbReference>
<organism evidence="3 4">
    <name type="scientific">Flagellimonas lutimaris</name>
    <dbReference type="NCBI Taxonomy" id="475082"/>
    <lineage>
        <taxon>Bacteria</taxon>
        <taxon>Pseudomonadati</taxon>
        <taxon>Bacteroidota</taxon>
        <taxon>Flavobacteriia</taxon>
        <taxon>Flavobacteriales</taxon>
        <taxon>Flavobacteriaceae</taxon>
        <taxon>Flagellimonas</taxon>
    </lineage>
</organism>
<dbReference type="Proteomes" id="UP000266067">
    <property type="component" value="Unassembled WGS sequence"/>
</dbReference>
<feature type="domain" description="Rhodanese" evidence="2">
    <location>
        <begin position="41"/>
        <end position="125"/>
    </location>
</feature>